<evidence type="ECO:0000259" key="7">
    <source>
        <dbReference type="PROSITE" id="PS51085"/>
    </source>
</evidence>
<feature type="compositionally biased region" description="Low complexity" evidence="6">
    <location>
        <begin position="373"/>
        <end position="387"/>
    </location>
</feature>
<accession>A0ABU3KL15</accession>
<evidence type="ECO:0000256" key="3">
    <source>
        <dbReference type="ARBA" id="ARBA00022827"/>
    </source>
</evidence>
<evidence type="ECO:0000256" key="1">
    <source>
        <dbReference type="ARBA" id="ARBA00022630"/>
    </source>
</evidence>
<keyword evidence="10" id="KW-1185">Reference proteome</keyword>
<dbReference type="SUPFAM" id="SSF55447">
    <property type="entry name" value="CO dehydrogenase flavoprotein C-terminal domain-like"/>
    <property type="match status" value="1"/>
</dbReference>
<keyword evidence="4" id="KW-0560">Oxidoreductase</keyword>
<evidence type="ECO:0000256" key="2">
    <source>
        <dbReference type="ARBA" id="ARBA00022723"/>
    </source>
</evidence>
<dbReference type="InterPro" id="IPR016167">
    <property type="entry name" value="FAD-bd_PCMH_sub1"/>
</dbReference>
<dbReference type="InterPro" id="IPR016169">
    <property type="entry name" value="FAD-bd_PCMH_sub2"/>
</dbReference>
<evidence type="ECO:0000256" key="5">
    <source>
        <dbReference type="ARBA" id="ARBA00023004"/>
    </source>
</evidence>
<dbReference type="Pfam" id="PF03450">
    <property type="entry name" value="CO_deh_flav_C"/>
    <property type="match status" value="1"/>
</dbReference>
<dbReference type="Pfam" id="PF00111">
    <property type="entry name" value="Fer2"/>
    <property type="match status" value="1"/>
</dbReference>
<dbReference type="SUPFAM" id="SSF47741">
    <property type="entry name" value="CO dehydrogenase ISP C-domain like"/>
    <property type="match status" value="1"/>
</dbReference>
<dbReference type="InterPro" id="IPR016208">
    <property type="entry name" value="Ald_Oxase/xanthine_DH-like"/>
</dbReference>
<dbReference type="RefSeq" id="WP_313873850.1">
    <property type="nucleotide sequence ID" value="NZ_JAVBIK010000001.1"/>
</dbReference>
<dbReference type="Pfam" id="PF00941">
    <property type="entry name" value="FAD_binding_5"/>
    <property type="match status" value="1"/>
</dbReference>
<evidence type="ECO:0000313" key="9">
    <source>
        <dbReference type="EMBL" id="MDT7518068.1"/>
    </source>
</evidence>
<dbReference type="InterPro" id="IPR002346">
    <property type="entry name" value="Mopterin_DH_FAD-bd"/>
</dbReference>
<evidence type="ECO:0000256" key="6">
    <source>
        <dbReference type="SAM" id="MobiDB-lite"/>
    </source>
</evidence>
<keyword evidence="3" id="KW-0274">FAD</keyword>
<reference evidence="9 10" key="1">
    <citation type="submission" date="2023-08" db="EMBL/GenBank/DDBJ databases">
        <title>Rhodoferax potami sp. nov. and Rhodoferax mekongensis sp. nov., isolated from the Mekong River in Thailand.</title>
        <authorList>
            <person name="Kitikhun S."/>
            <person name="Charoenyingcharoen P."/>
            <person name="Siriarchawattana P."/>
            <person name="Likhitrattanapisal S."/>
            <person name="Nilsakha T."/>
            <person name="Chanpet A."/>
            <person name="Rattanawaree P."/>
            <person name="Ingsriswang S."/>
        </authorList>
    </citation>
    <scope>NUCLEOTIDE SEQUENCE [LARGE SCALE GENOMIC DNA]</scope>
    <source>
        <strain evidence="9 10">TBRC 17660</strain>
    </source>
</reference>
<dbReference type="CDD" id="cd00207">
    <property type="entry name" value="fer2"/>
    <property type="match status" value="1"/>
</dbReference>
<dbReference type="PROSITE" id="PS51085">
    <property type="entry name" value="2FE2S_FER_2"/>
    <property type="match status" value="1"/>
</dbReference>
<protein>
    <submittedName>
        <fullName evidence="9">FAD binding domain-containing protein</fullName>
    </submittedName>
</protein>
<dbReference type="Gene3D" id="3.30.390.50">
    <property type="entry name" value="CO dehydrogenase flavoprotein, C-terminal domain"/>
    <property type="match status" value="1"/>
</dbReference>
<name>A0ABU3KL15_9BURK</name>
<dbReference type="InterPro" id="IPR036884">
    <property type="entry name" value="2Fe-2S-bd_dom_sf"/>
</dbReference>
<dbReference type="InterPro" id="IPR036683">
    <property type="entry name" value="CO_DH_flav_C_dom_sf"/>
</dbReference>
<dbReference type="Proteomes" id="UP001321700">
    <property type="component" value="Unassembled WGS sequence"/>
</dbReference>
<keyword evidence="1" id="KW-0285">Flavoprotein</keyword>
<dbReference type="EMBL" id="JAVBIK010000001">
    <property type="protein sequence ID" value="MDT7518068.1"/>
    <property type="molecule type" value="Genomic_DNA"/>
</dbReference>
<dbReference type="InterPro" id="IPR012675">
    <property type="entry name" value="Beta-grasp_dom_sf"/>
</dbReference>
<dbReference type="Gene3D" id="1.10.150.120">
    <property type="entry name" value="[2Fe-2S]-binding domain"/>
    <property type="match status" value="1"/>
</dbReference>
<dbReference type="Gene3D" id="3.10.20.30">
    <property type="match status" value="1"/>
</dbReference>
<comment type="caution">
    <text evidence="9">The sequence shown here is derived from an EMBL/GenBank/DDBJ whole genome shotgun (WGS) entry which is preliminary data.</text>
</comment>
<dbReference type="InterPro" id="IPR012175">
    <property type="entry name" value="Xanth_DH_ssu_bac"/>
</dbReference>
<organism evidence="9 10">
    <name type="scientific">Rhodoferax potami</name>
    <dbReference type="NCBI Taxonomy" id="3068338"/>
    <lineage>
        <taxon>Bacteria</taxon>
        <taxon>Pseudomonadati</taxon>
        <taxon>Pseudomonadota</taxon>
        <taxon>Betaproteobacteria</taxon>
        <taxon>Burkholderiales</taxon>
        <taxon>Comamonadaceae</taxon>
        <taxon>Rhodoferax</taxon>
    </lineage>
</organism>
<sequence>MTTTPLKFVRRGEIVTLDGVPPTRTLLEVLREDLHCTGTKEGCNEGDCGACTVVVGESVNGELQTKAVNSCIKMAHSLNGKALWTVEDIATDDGRLHPAQEAMVQCHGSQCGFCTPGFVMSLFDLYRQHAHAGAPITRDDALHALSGNLCRCTGYRPILDAAQTMLGQPAVDMQEAETLSKLEQLAQEGRGLDTDSSYILPTTLPAFLAARAQYPQAQIVAGCTDVGLWVTKMHKDFSRVLDVTQVAELRRVEQYPHHIAIGAAVTLTDAFAALVADRPQLATFASRFAGLPVRNAGTLGGNVANGSPIGDSMPLLIALGASVVLMAWRGKGIKAKAVHRELRLEDLYTGYRQNVMAPDEVLAWIKVPKAGETTTTTTTTTTSTSTSAAPGRPKQAGAPSGGSAAHAVASVGAEFLRVYKISKRFEDDISAVCLALNLHIEGGIVTHASIGVGGVAATPVRALKTQAALLGKPWNLATVKAAQATLRGEFSPISDMRASSAYRVEVLGNLLQRYWLESQGLTAINLESYVQTGEAA</sequence>
<proteinExistence type="predicted"/>
<dbReference type="InterPro" id="IPR006058">
    <property type="entry name" value="2Fe2S_fd_BS"/>
</dbReference>
<dbReference type="InterPro" id="IPR002888">
    <property type="entry name" value="2Fe-2S-bd"/>
</dbReference>
<dbReference type="InterPro" id="IPR016166">
    <property type="entry name" value="FAD-bd_PCMH"/>
</dbReference>
<dbReference type="InterPro" id="IPR036318">
    <property type="entry name" value="FAD-bd_PCMH-like_sf"/>
</dbReference>
<dbReference type="SUPFAM" id="SSF54292">
    <property type="entry name" value="2Fe-2S ferredoxin-like"/>
    <property type="match status" value="1"/>
</dbReference>
<evidence type="ECO:0000259" key="8">
    <source>
        <dbReference type="PROSITE" id="PS51387"/>
    </source>
</evidence>
<dbReference type="InterPro" id="IPR036010">
    <property type="entry name" value="2Fe-2S_ferredoxin-like_sf"/>
</dbReference>
<dbReference type="InterPro" id="IPR005107">
    <property type="entry name" value="CO_DH_flav_C"/>
</dbReference>
<feature type="domain" description="FAD-binding PCMH-type" evidence="8">
    <location>
        <begin position="190"/>
        <end position="372"/>
    </location>
</feature>
<dbReference type="PROSITE" id="PS00197">
    <property type="entry name" value="2FE2S_FER_1"/>
    <property type="match status" value="1"/>
</dbReference>
<feature type="region of interest" description="Disordered" evidence="6">
    <location>
        <begin position="373"/>
        <end position="403"/>
    </location>
</feature>
<dbReference type="SMART" id="SM01092">
    <property type="entry name" value="CO_deh_flav_C"/>
    <property type="match status" value="1"/>
</dbReference>
<dbReference type="PROSITE" id="PS51387">
    <property type="entry name" value="FAD_PCMH"/>
    <property type="match status" value="1"/>
</dbReference>
<dbReference type="InterPro" id="IPR001041">
    <property type="entry name" value="2Fe-2S_ferredoxin-type"/>
</dbReference>
<evidence type="ECO:0000313" key="10">
    <source>
        <dbReference type="Proteomes" id="UP001321700"/>
    </source>
</evidence>
<dbReference type="Gene3D" id="3.30.43.10">
    <property type="entry name" value="Uridine Diphospho-n-acetylenolpyruvylglucosamine Reductase, domain 2"/>
    <property type="match status" value="1"/>
</dbReference>
<dbReference type="SUPFAM" id="SSF56176">
    <property type="entry name" value="FAD-binding/transporter-associated domain-like"/>
    <property type="match status" value="1"/>
</dbReference>
<keyword evidence="2" id="KW-0479">Metal-binding</keyword>
<dbReference type="PANTHER" id="PTHR45444:SF3">
    <property type="entry name" value="XANTHINE DEHYDROGENASE"/>
    <property type="match status" value="1"/>
</dbReference>
<dbReference type="PANTHER" id="PTHR45444">
    <property type="entry name" value="XANTHINE DEHYDROGENASE"/>
    <property type="match status" value="1"/>
</dbReference>
<evidence type="ECO:0000256" key="4">
    <source>
        <dbReference type="ARBA" id="ARBA00023002"/>
    </source>
</evidence>
<dbReference type="PIRSF" id="PIRSF036557">
    <property type="entry name" value="XdhA_RC"/>
    <property type="match status" value="1"/>
</dbReference>
<gene>
    <name evidence="9" type="ORF">RAE19_04855</name>
</gene>
<dbReference type="Pfam" id="PF01799">
    <property type="entry name" value="Fer2_2"/>
    <property type="match status" value="1"/>
</dbReference>
<keyword evidence="5" id="KW-0408">Iron</keyword>
<feature type="domain" description="2Fe-2S ferredoxin-type" evidence="7">
    <location>
        <begin position="4"/>
        <end position="89"/>
    </location>
</feature>
<dbReference type="Gene3D" id="3.30.465.10">
    <property type="match status" value="1"/>
</dbReference>